<keyword evidence="14" id="KW-1185">Reference proteome</keyword>
<dbReference type="InterPro" id="IPR036388">
    <property type="entry name" value="WH-like_DNA-bd_sf"/>
</dbReference>
<evidence type="ECO:0000256" key="7">
    <source>
        <dbReference type="ARBA" id="ARBA00023004"/>
    </source>
</evidence>
<keyword evidence="5 11" id="KW-0479">Metal-binding</keyword>
<dbReference type="AlphaFoldDB" id="A0A553K080"/>
<gene>
    <name evidence="13" type="ORF">FOJ82_08525</name>
</gene>
<dbReference type="GO" id="GO:0045892">
    <property type="term" value="P:negative regulation of DNA-templated transcription"/>
    <property type="evidence" value="ECO:0007669"/>
    <property type="project" value="TreeGrafter"/>
</dbReference>
<dbReference type="OrthoDB" id="5242893at2"/>
<evidence type="ECO:0000256" key="10">
    <source>
        <dbReference type="ARBA" id="ARBA00023163"/>
    </source>
</evidence>
<dbReference type="Pfam" id="PF01475">
    <property type="entry name" value="FUR"/>
    <property type="match status" value="1"/>
</dbReference>
<evidence type="ECO:0000256" key="6">
    <source>
        <dbReference type="ARBA" id="ARBA00022833"/>
    </source>
</evidence>
<evidence type="ECO:0000313" key="14">
    <source>
        <dbReference type="Proteomes" id="UP000317638"/>
    </source>
</evidence>
<evidence type="ECO:0000313" key="13">
    <source>
        <dbReference type="EMBL" id="TRY18093.1"/>
    </source>
</evidence>
<keyword evidence="10" id="KW-0804">Transcription</keyword>
<evidence type="ECO:0000256" key="12">
    <source>
        <dbReference type="PIRSR" id="PIRSR602481-2"/>
    </source>
</evidence>
<dbReference type="GO" id="GO:0008270">
    <property type="term" value="F:zinc ion binding"/>
    <property type="evidence" value="ECO:0007669"/>
    <property type="project" value="TreeGrafter"/>
</dbReference>
<name>A0A553K080_9ACTN</name>
<feature type="binding site" evidence="11">
    <location>
        <position position="99"/>
    </location>
    <ligand>
        <name>Zn(2+)</name>
        <dbReference type="ChEBI" id="CHEBI:29105"/>
    </ligand>
</feature>
<dbReference type="GO" id="GO:0000976">
    <property type="term" value="F:transcription cis-regulatory region binding"/>
    <property type="evidence" value="ECO:0007669"/>
    <property type="project" value="TreeGrafter"/>
</dbReference>
<keyword evidence="8" id="KW-0805">Transcription regulation</keyword>
<dbReference type="RefSeq" id="WP_143938069.1">
    <property type="nucleotide sequence ID" value="NZ_VKKG01000003.1"/>
</dbReference>
<organism evidence="13 14">
    <name type="scientific">Tessaracoccus rhinocerotis</name>
    <dbReference type="NCBI Taxonomy" id="1689449"/>
    <lineage>
        <taxon>Bacteria</taxon>
        <taxon>Bacillati</taxon>
        <taxon>Actinomycetota</taxon>
        <taxon>Actinomycetes</taxon>
        <taxon>Propionibacteriales</taxon>
        <taxon>Propionibacteriaceae</taxon>
        <taxon>Tessaracoccus</taxon>
    </lineage>
</organism>
<proteinExistence type="inferred from homology"/>
<keyword evidence="3" id="KW-0963">Cytoplasm</keyword>
<dbReference type="SUPFAM" id="SSF46785">
    <property type="entry name" value="Winged helix' DNA-binding domain"/>
    <property type="match status" value="1"/>
</dbReference>
<evidence type="ECO:0000256" key="5">
    <source>
        <dbReference type="ARBA" id="ARBA00022723"/>
    </source>
</evidence>
<dbReference type="Gene3D" id="3.30.1490.190">
    <property type="match status" value="1"/>
</dbReference>
<evidence type="ECO:0000256" key="3">
    <source>
        <dbReference type="ARBA" id="ARBA00022490"/>
    </source>
</evidence>
<comment type="similarity">
    <text evidence="2">Belongs to the Fur family.</text>
</comment>
<dbReference type="PANTHER" id="PTHR33202">
    <property type="entry name" value="ZINC UPTAKE REGULATION PROTEIN"/>
    <property type="match status" value="1"/>
</dbReference>
<dbReference type="InterPro" id="IPR036390">
    <property type="entry name" value="WH_DNA-bd_sf"/>
</dbReference>
<feature type="binding site" evidence="11">
    <location>
        <position position="102"/>
    </location>
    <ligand>
        <name>Zn(2+)</name>
        <dbReference type="ChEBI" id="CHEBI:29105"/>
    </ligand>
</feature>
<dbReference type="InterPro" id="IPR002481">
    <property type="entry name" value="FUR"/>
</dbReference>
<dbReference type="CDD" id="cd07153">
    <property type="entry name" value="Fur_like"/>
    <property type="match status" value="1"/>
</dbReference>
<dbReference type="Proteomes" id="UP000317638">
    <property type="component" value="Unassembled WGS sequence"/>
</dbReference>
<keyword evidence="4" id="KW-0678">Repressor</keyword>
<comment type="cofactor">
    <cofactor evidence="11">
        <name>Zn(2+)</name>
        <dbReference type="ChEBI" id="CHEBI:29105"/>
    </cofactor>
    <text evidence="11">Binds 1 zinc ion per subunit.</text>
</comment>
<keyword evidence="9" id="KW-0238">DNA-binding</keyword>
<accession>A0A553K080</accession>
<evidence type="ECO:0000256" key="4">
    <source>
        <dbReference type="ARBA" id="ARBA00022491"/>
    </source>
</evidence>
<keyword evidence="7 12" id="KW-0408">Iron</keyword>
<dbReference type="Gene3D" id="1.10.10.10">
    <property type="entry name" value="Winged helix-like DNA-binding domain superfamily/Winged helix DNA-binding domain"/>
    <property type="match status" value="1"/>
</dbReference>
<protein>
    <submittedName>
        <fullName evidence="13">Transcriptional repressor</fullName>
    </submittedName>
</protein>
<dbReference type="PANTHER" id="PTHR33202:SF18">
    <property type="entry name" value="TRANSCRIPTIONAL REGULATOR FURA"/>
    <property type="match status" value="1"/>
</dbReference>
<evidence type="ECO:0000256" key="1">
    <source>
        <dbReference type="ARBA" id="ARBA00004496"/>
    </source>
</evidence>
<sequence>MPATVTLSPEEATALLRNAGLRVTRQRVAALQSLADHKHATVDHIVTSLEGGLPKVSFQAVYLVVADLLRAGIITRLDLPGHPSRYELNLRDNHHHVVCTVCGRVEDVACAVGEAPCLHPSQTHDMDIAVADVLYRGVCRACRENPAP</sequence>
<feature type="binding site" evidence="11">
    <location>
        <position position="142"/>
    </location>
    <ligand>
        <name>Zn(2+)</name>
        <dbReference type="ChEBI" id="CHEBI:29105"/>
    </ligand>
</feature>
<comment type="subcellular location">
    <subcellularLocation>
        <location evidence="1">Cytoplasm</location>
    </subcellularLocation>
</comment>
<dbReference type="EMBL" id="VKKG01000003">
    <property type="protein sequence ID" value="TRY18093.1"/>
    <property type="molecule type" value="Genomic_DNA"/>
</dbReference>
<evidence type="ECO:0000256" key="8">
    <source>
        <dbReference type="ARBA" id="ARBA00023015"/>
    </source>
</evidence>
<evidence type="ECO:0000256" key="2">
    <source>
        <dbReference type="ARBA" id="ARBA00007957"/>
    </source>
</evidence>
<evidence type="ECO:0000256" key="9">
    <source>
        <dbReference type="ARBA" id="ARBA00023125"/>
    </source>
</evidence>
<comment type="caution">
    <text evidence="13">The sequence shown here is derived from an EMBL/GenBank/DDBJ whole genome shotgun (WGS) entry which is preliminary data.</text>
</comment>
<reference evidence="13 14" key="1">
    <citation type="submission" date="2019-07" db="EMBL/GenBank/DDBJ databases">
        <authorList>
            <person name="Zhou L.-Y."/>
        </authorList>
    </citation>
    <scope>NUCLEOTIDE SEQUENCE [LARGE SCALE GENOMIC DNA]</scope>
    <source>
        <strain evidence="13 14">YIM 101269</strain>
    </source>
</reference>
<keyword evidence="6 11" id="KW-0862">Zinc</keyword>
<dbReference type="GO" id="GO:0003700">
    <property type="term" value="F:DNA-binding transcription factor activity"/>
    <property type="evidence" value="ECO:0007669"/>
    <property type="project" value="InterPro"/>
</dbReference>
<feature type="binding site" evidence="12">
    <location>
        <position position="114"/>
    </location>
    <ligand>
        <name>Fe cation</name>
        <dbReference type="ChEBI" id="CHEBI:24875"/>
    </ligand>
</feature>
<comment type="cofactor">
    <cofactor evidence="12">
        <name>Mn(2+)</name>
        <dbReference type="ChEBI" id="CHEBI:29035"/>
    </cofactor>
    <cofactor evidence="12">
        <name>Fe(2+)</name>
        <dbReference type="ChEBI" id="CHEBI:29033"/>
    </cofactor>
    <text evidence="12">Binds 1 Mn(2+) or Fe(2+) ion per subunit.</text>
</comment>
<dbReference type="GO" id="GO:0005737">
    <property type="term" value="C:cytoplasm"/>
    <property type="evidence" value="ECO:0007669"/>
    <property type="project" value="UniProtKB-SubCell"/>
</dbReference>
<dbReference type="InterPro" id="IPR043135">
    <property type="entry name" value="Fur_C"/>
</dbReference>
<feature type="binding site" evidence="11">
    <location>
        <position position="139"/>
    </location>
    <ligand>
        <name>Zn(2+)</name>
        <dbReference type="ChEBI" id="CHEBI:29105"/>
    </ligand>
</feature>
<evidence type="ECO:0000256" key="11">
    <source>
        <dbReference type="PIRSR" id="PIRSR602481-1"/>
    </source>
</evidence>
<dbReference type="GO" id="GO:1900376">
    <property type="term" value="P:regulation of secondary metabolite biosynthetic process"/>
    <property type="evidence" value="ECO:0007669"/>
    <property type="project" value="TreeGrafter"/>
</dbReference>